<evidence type="ECO:0000259" key="1">
    <source>
        <dbReference type="Pfam" id="PF21839"/>
    </source>
</evidence>
<dbReference type="Pfam" id="PF21839">
    <property type="entry name" value="DUF6898"/>
    <property type="match status" value="1"/>
</dbReference>
<feature type="domain" description="DUF6898" evidence="1">
    <location>
        <begin position="2"/>
        <end position="55"/>
    </location>
</feature>
<dbReference type="RefSeq" id="WP_200341045.1">
    <property type="nucleotide sequence ID" value="NZ_NRRL01000029.1"/>
</dbReference>
<evidence type="ECO:0000313" key="2">
    <source>
        <dbReference type="EMBL" id="MBK1668724.1"/>
    </source>
</evidence>
<organism evidence="2 3">
    <name type="scientific">Rhodovibrio sodomensis</name>
    <dbReference type="NCBI Taxonomy" id="1088"/>
    <lineage>
        <taxon>Bacteria</taxon>
        <taxon>Pseudomonadati</taxon>
        <taxon>Pseudomonadota</taxon>
        <taxon>Alphaproteobacteria</taxon>
        <taxon>Rhodospirillales</taxon>
        <taxon>Rhodovibrionaceae</taxon>
        <taxon>Rhodovibrio</taxon>
    </lineage>
</organism>
<gene>
    <name evidence="2" type="ORF">CKO28_11860</name>
</gene>
<dbReference type="EMBL" id="NRRL01000029">
    <property type="protein sequence ID" value="MBK1668724.1"/>
    <property type="molecule type" value="Genomic_DNA"/>
</dbReference>
<reference evidence="2 3" key="1">
    <citation type="journal article" date="2020" name="Microorganisms">
        <title>Osmotic Adaptation and Compatible Solute Biosynthesis of Phototrophic Bacteria as Revealed from Genome Analyses.</title>
        <authorList>
            <person name="Imhoff J.F."/>
            <person name="Rahn T."/>
            <person name="Kunzel S."/>
            <person name="Keller A."/>
            <person name="Neulinger S.C."/>
        </authorList>
    </citation>
    <scope>NUCLEOTIDE SEQUENCE [LARGE SCALE GENOMIC DNA]</scope>
    <source>
        <strain evidence="2 3">DSM 9895</strain>
    </source>
</reference>
<keyword evidence="3" id="KW-1185">Reference proteome</keyword>
<protein>
    <recommendedName>
        <fullName evidence="1">DUF6898 domain-containing protein</fullName>
    </recommendedName>
</protein>
<evidence type="ECO:0000313" key="3">
    <source>
        <dbReference type="Proteomes" id="UP001296873"/>
    </source>
</evidence>
<proteinExistence type="predicted"/>
<sequence length="67" mass="7322">MREIIFEFTPHGRYVRVTAMDPATLTEVTVVGDAARGDDSLRETAARKLDYVLAKANKPGRAAFGVV</sequence>
<dbReference type="InterPro" id="IPR054193">
    <property type="entry name" value="DUF6898"/>
</dbReference>
<dbReference type="Proteomes" id="UP001296873">
    <property type="component" value="Unassembled WGS sequence"/>
</dbReference>
<comment type="caution">
    <text evidence="2">The sequence shown here is derived from an EMBL/GenBank/DDBJ whole genome shotgun (WGS) entry which is preliminary data.</text>
</comment>
<accession>A0ABS1DE77</accession>
<name>A0ABS1DE77_9PROT</name>